<proteinExistence type="predicted"/>
<feature type="compositionally biased region" description="Low complexity" evidence="1">
    <location>
        <begin position="7"/>
        <end position="22"/>
    </location>
</feature>
<name>A0A8C6HR06_MUSSI</name>
<evidence type="ECO:0000313" key="2">
    <source>
        <dbReference type="Ensembl" id="ENSMSIP00000024563.1"/>
    </source>
</evidence>
<sequence length="81" mass="9298">MQEKKTNQTSKQTITTTKTNQSVKPWKRVGSEKAMGWITLHELLLGKQRNIKLQDHGESSNSHEQNGARLMSLQRQSRPLL</sequence>
<reference evidence="2" key="2">
    <citation type="submission" date="2025-09" db="UniProtKB">
        <authorList>
            <consortium name="Ensembl"/>
        </authorList>
    </citation>
    <scope>IDENTIFICATION</scope>
</reference>
<protein>
    <submittedName>
        <fullName evidence="2">Uncharacterized protein</fullName>
    </submittedName>
</protein>
<dbReference type="AlphaFoldDB" id="A0A8C6HR06"/>
<evidence type="ECO:0000313" key="3">
    <source>
        <dbReference type="Proteomes" id="UP000694415"/>
    </source>
</evidence>
<dbReference type="Proteomes" id="UP000694415">
    <property type="component" value="Unplaced"/>
</dbReference>
<dbReference type="Ensembl" id="ENSMSIT00000030995.1">
    <property type="protein sequence ID" value="ENSMSIP00000024563.1"/>
    <property type="gene ID" value="ENSMSIG00000020782.1"/>
</dbReference>
<feature type="region of interest" description="Disordered" evidence="1">
    <location>
        <begin position="1"/>
        <end position="28"/>
    </location>
</feature>
<keyword evidence="3" id="KW-1185">Reference proteome</keyword>
<evidence type="ECO:0000256" key="1">
    <source>
        <dbReference type="SAM" id="MobiDB-lite"/>
    </source>
</evidence>
<feature type="region of interest" description="Disordered" evidence="1">
    <location>
        <begin position="51"/>
        <end position="81"/>
    </location>
</feature>
<reference evidence="2" key="1">
    <citation type="submission" date="2025-08" db="UniProtKB">
        <authorList>
            <consortium name="Ensembl"/>
        </authorList>
    </citation>
    <scope>IDENTIFICATION</scope>
</reference>
<accession>A0A8C6HR06</accession>
<organism evidence="2 3">
    <name type="scientific">Mus spicilegus</name>
    <name type="common">Mound-building mouse</name>
    <dbReference type="NCBI Taxonomy" id="10103"/>
    <lineage>
        <taxon>Eukaryota</taxon>
        <taxon>Metazoa</taxon>
        <taxon>Chordata</taxon>
        <taxon>Craniata</taxon>
        <taxon>Vertebrata</taxon>
        <taxon>Euteleostomi</taxon>
        <taxon>Mammalia</taxon>
        <taxon>Eutheria</taxon>
        <taxon>Euarchontoglires</taxon>
        <taxon>Glires</taxon>
        <taxon>Rodentia</taxon>
        <taxon>Myomorpha</taxon>
        <taxon>Muroidea</taxon>
        <taxon>Muridae</taxon>
        <taxon>Murinae</taxon>
        <taxon>Mus</taxon>
        <taxon>Mus</taxon>
    </lineage>
</organism>